<protein>
    <submittedName>
        <fullName evidence="1">Uncharacterized protein</fullName>
    </submittedName>
</protein>
<dbReference type="EMBL" id="KD247237">
    <property type="protein sequence ID" value="EMS49099.1"/>
    <property type="molecule type" value="Genomic_DNA"/>
</dbReference>
<gene>
    <name evidence="1" type="ORF">TRIUR3_23000</name>
</gene>
<name>M7ZM09_TRIUA</name>
<accession>M7ZM09</accession>
<organism evidence="1">
    <name type="scientific">Triticum urartu</name>
    <name type="common">Red wild einkorn</name>
    <name type="synonym">Crithodium urartu</name>
    <dbReference type="NCBI Taxonomy" id="4572"/>
    <lineage>
        <taxon>Eukaryota</taxon>
        <taxon>Viridiplantae</taxon>
        <taxon>Streptophyta</taxon>
        <taxon>Embryophyta</taxon>
        <taxon>Tracheophyta</taxon>
        <taxon>Spermatophyta</taxon>
        <taxon>Magnoliopsida</taxon>
        <taxon>Liliopsida</taxon>
        <taxon>Poales</taxon>
        <taxon>Poaceae</taxon>
        <taxon>BOP clade</taxon>
        <taxon>Pooideae</taxon>
        <taxon>Triticodae</taxon>
        <taxon>Triticeae</taxon>
        <taxon>Triticinae</taxon>
        <taxon>Triticum</taxon>
    </lineage>
</organism>
<proteinExistence type="predicted"/>
<evidence type="ECO:0000313" key="1">
    <source>
        <dbReference type="EMBL" id="EMS49099.1"/>
    </source>
</evidence>
<sequence>MSVDCVLLEACVCASYVLQKTEAKMSSMWPCAQENTVLSILYLLPLPLLRIDLS</sequence>
<reference evidence="1" key="1">
    <citation type="journal article" date="2013" name="Nature">
        <title>Draft genome of the wheat A-genome progenitor Triticum urartu.</title>
        <authorList>
            <person name="Ling H.Q."/>
            <person name="Zhao S."/>
            <person name="Liu D."/>
            <person name="Wang J."/>
            <person name="Sun H."/>
            <person name="Zhang C."/>
            <person name="Fan H."/>
            <person name="Li D."/>
            <person name="Dong L."/>
            <person name="Tao Y."/>
            <person name="Gao C."/>
            <person name="Wu H."/>
            <person name="Li Y."/>
            <person name="Cui Y."/>
            <person name="Guo X."/>
            <person name="Zheng S."/>
            <person name="Wang B."/>
            <person name="Yu K."/>
            <person name="Liang Q."/>
            <person name="Yang W."/>
            <person name="Lou X."/>
            <person name="Chen J."/>
            <person name="Feng M."/>
            <person name="Jian J."/>
            <person name="Zhang X."/>
            <person name="Luo G."/>
            <person name="Jiang Y."/>
            <person name="Liu J."/>
            <person name="Wang Z."/>
            <person name="Sha Y."/>
            <person name="Zhang B."/>
            <person name="Wu H."/>
            <person name="Tang D."/>
            <person name="Shen Q."/>
            <person name="Xue P."/>
            <person name="Zou S."/>
            <person name="Wang X."/>
            <person name="Liu X."/>
            <person name="Wang F."/>
            <person name="Yang Y."/>
            <person name="An X."/>
            <person name="Dong Z."/>
            <person name="Zhang K."/>
            <person name="Zhang X."/>
            <person name="Luo M.C."/>
            <person name="Dvorak J."/>
            <person name="Tong Y."/>
            <person name="Wang J."/>
            <person name="Yang H."/>
            <person name="Li Z."/>
            <person name="Wang D."/>
            <person name="Zhang A."/>
            <person name="Wang J."/>
        </authorList>
    </citation>
    <scope>NUCLEOTIDE SEQUENCE</scope>
</reference>
<dbReference type="AlphaFoldDB" id="M7ZM09"/>